<comment type="caution">
    <text evidence="4">The sequence shown here is derived from an EMBL/GenBank/DDBJ whole genome shotgun (WGS) entry which is preliminary data.</text>
</comment>
<dbReference type="Gene3D" id="3.40.50.720">
    <property type="entry name" value="NAD(P)-binding Rossmann-like Domain"/>
    <property type="match status" value="1"/>
</dbReference>
<keyword evidence="1" id="KW-0521">NADP</keyword>
<dbReference type="Pfam" id="PF05368">
    <property type="entry name" value="NmrA"/>
    <property type="match status" value="1"/>
</dbReference>
<evidence type="ECO:0000259" key="3">
    <source>
        <dbReference type="Pfam" id="PF05368"/>
    </source>
</evidence>
<accession>A0A093VID5</accession>
<dbReference type="InterPro" id="IPR045312">
    <property type="entry name" value="PCBER-like"/>
</dbReference>
<name>A0A093VID5_TALMA</name>
<dbReference type="CDD" id="cd05259">
    <property type="entry name" value="PCBER_SDR_a"/>
    <property type="match status" value="1"/>
</dbReference>
<dbReference type="InterPro" id="IPR036291">
    <property type="entry name" value="NAD(P)-bd_dom_sf"/>
</dbReference>
<dbReference type="InterPro" id="IPR051609">
    <property type="entry name" value="NmrA/Isoflavone_reductase-like"/>
</dbReference>
<keyword evidence="2" id="KW-0560">Oxidoreductase</keyword>
<feature type="domain" description="NmrA-like" evidence="3">
    <location>
        <begin position="6"/>
        <end position="226"/>
    </location>
</feature>
<dbReference type="GO" id="GO:0016491">
    <property type="term" value="F:oxidoreductase activity"/>
    <property type="evidence" value="ECO:0007669"/>
    <property type="project" value="UniProtKB-KW"/>
</dbReference>
<dbReference type="PROSITE" id="PS51257">
    <property type="entry name" value="PROKAR_LIPOPROTEIN"/>
    <property type="match status" value="1"/>
</dbReference>
<organism evidence="4">
    <name type="scientific">Talaromyces marneffei PM1</name>
    <dbReference type="NCBI Taxonomy" id="1077442"/>
    <lineage>
        <taxon>Eukaryota</taxon>
        <taxon>Fungi</taxon>
        <taxon>Dikarya</taxon>
        <taxon>Ascomycota</taxon>
        <taxon>Pezizomycotina</taxon>
        <taxon>Eurotiomycetes</taxon>
        <taxon>Eurotiomycetidae</taxon>
        <taxon>Eurotiales</taxon>
        <taxon>Trichocomaceae</taxon>
        <taxon>Talaromyces</taxon>
        <taxon>Talaromyces sect. Talaromyces</taxon>
    </lineage>
</organism>
<evidence type="ECO:0000256" key="2">
    <source>
        <dbReference type="ARBA" id="ARBA00023002"/>
    </source>
</evidence>
<proteinExistence type="predicted"/>
<dbReference type="HOGENOM" id="CLU_044876_3_3_1"/>
<dbReference type="AlphaFoldDB" id="A0A093VID5"/>
<dbReference type="SUPFAM" id="SSF51735">
    <property type="entry name" value="NAD(P)-binding Rossmann-fold domains"/>
    <property type="match status" value="1"/>
</dbReference>
<evidence type="ECO:0000256" key="1">
    <source>
        <dbReference type="ARBA" id="ARBA00022857"/>
    </source>
</evidence>
<dbReference type="EMBL" id="JPOX01000008">
    <property type="protein sequence ID" value="KFX49764.1"/>
    <property type="molecule type" value="Genomic_DNA"/>
</dbReference>
<dbReference type="PANTHER" id="PTHR47706">
    <property type="entry name" value="NMRA-LIKE FAMILY PROTEIN"/>
    <property type="match status" value="1"/>
</dbReference>
<evidence type="ECO:0000313" key="4">
    <source>
        <dbReference type="EMBL" id="KFX49764.1"/>
    </source>
</evidence>
<dbReference type="eggNOG" id="ENOG502SHHA">
    <property type="taxonomic scope" value="Eukaryota"/>
</dbReference>
<gene>
    <name evidence="4" type="ORF">GQ26_0080100</name>
</gene>
<reference evidence="4" key="1">
    <citation type="journal article" date="2014" name="PLoS Genet.">
        <title>Signature Gene Expression Reveals Novel Clues to the Molecular Mechanisms of Dimorphic Transition in Penicillium marneffei.</title>
        <authorList>
            <person name="Yang E."/>
            <person name="Wang G."/>
            <person name="Cai J."/>
            <person name="Woo P.C."/>
            <person name="Lau S.K."/>
            <person name="Yuen K.-Y."/>
            <person name="Chow W.-N."/>
            <person name="Lin X."/>
        </authorList>
    </citation>
    <scope>NUCLEOTIDE SEQUENCE [LARGE SCALE GENOMIC DNA]</scope>
    <source>
        <strain evidence="4">PM1</strain>
    </source>
</reference>
<dbReference type="Gene3D" id="3.90.25.10">
    <property type="entry name" value="UDP-galactose 4-epimerase, domain 1"/>
    <property type="match status" value="1"/>
</dbReference>
<dbReference type="PANTHER" id="PTHR47706:SF9">
    <property type="entry name" value="NMRA-LIKE DOMAIN-CONTAINING PROTEIN-RELATED"/>
    <property type="match status" value="1"/>
</dbReference>
<sequence>MSTPLKNVVLIGASGTVGQIILQALLACPDINVTVVSRNTSDATFPPEVSVRRIDFSESELSSAFTGQDAVISAVGATAFTEQKKFIDAAVHAGVKRFIPSEFSSNTPNESVLRMVPLFNQKKDILDYLQSKESVGLTWTGIATSLLFDWGLTSGFLGYDLSKRTAIIWDGGDKRFTLINERELGQCVVSVLKHPQETINKYLYISSVEVSQQEILQTLEAVTASKWKVINTTSDAQTTEAFKRLRDGDFSGGLILVRATSYANDPTLHANYATDEELANDLLGLKPESVKQTIKRVLGQHE</sequence>
<protein>
    <submittedName>
        <fullName evidence="4">Isoeugenol synthase 1</fullName>
    </submittedName>
</protein>
<dbReference type="InterPro" id="IPR008030">
    <property type="entry name" value="NmrA-like"/>
</dbReference>